<keyword evidence="1" id="KW-0732">Signal</keyword>
<evidence type="ECO:0000256" key="1">
    <source>
        <dbReference type="SAM" id="SignalP"/>
    </source>
</evidence>
<feature type="chain" id="PRO_5043455208" description="DUF4878 domain-containing protein" evidence="1">
    <location>
        <begin position="22"/>
        <end position="173"/>
    </location>
</feature>
<evidence type="ECO:0000313" key="2">
    <source>
        <dbReference type="EMBL" id="SEM87096.1"/>
    </source>
</evidence>
<name>A0AAX2EDU2_9BACI</name>
<evidence type="ECO:0008006" key="4">
    <source>
        <dbReference type="Google" id="ProtNLM"/>
    </source>
</evidence>
<proteinExistence type="predicted"/>
<feature type="signal peptide" evidence="1">
    <location>
        <begin position="1"/>
        <end position="21"/>
    </location>
</feature>
<dbReference type="PROSITE" id="PS51257">
    <property type="entry name" value="PROKAR_LIPOPROTEIN"/>
    <property type="match status" value="1"/>
</dbReference>
<accession>A0AAX2EDU2</accession>
<organism evidence="2 3">
    <name type="scientific">Terribacillus saccharophilus</name>
    <dbReference type="NCBI Taxonomy" id="361277"/>
    <lineage>
        <taxon>Bacteria</taxon>
        <taxon>Bacillati</taxon>
        <taxon>Bacillota</taxon>
        <taxon>Bacilli</taxon>
        <taxon>Bacillales</taxon>
        <taxon>Bacillaceae</taxon>
        <taxon>Terribacillus</taxon>
    </lineage>
</organism>
<dbReference type="RefSeq" id="WP_093880079.1">
    <property type="nucleotide sequence ID" value="NZ_FOCD01000001.1"/>
</dbReference>
<sequence>MKLKKLLFPIFLTTTLLFVVGCSSEASKIQEKDADVVQTVLENNFNGPEEEVREMMNDVNIEGIVQYEEELLKDYFASDEFYKEYTSTYGSLLWIEPVRNNYELNVTDIEVESTESEDNVYDFTMKIEYKNIDGDSSGEETITGQADLNEDHLLEYMLIRVDKLMTELSQPNM</sequence>
<comment type="caution">
    <text evidence="2">The sequence shown here is derived from an EMBL/GenBank/DDBJ whole genome shotgun (WGS) entry which is preliminary data.</text>
</comment>
<protein>
    <recommendedName>
        <fullName evidence="4">DUF4878 domain-containing protein</fullName>
    </recommendedName>
</protein>
<gene>
    <name evidence="2" type="ORF">SAMN04489762_1259</name>
</gene>
<dbReference type="AlphaFoldDB" id="A0AAX2EDU2"/>
<reference evidence="2 3" key="1">
    <citation type="submission" date="2016-10" db="EMBL/GenBank/DDBJ databases">
        <authorList>
            <person name="Varghese N."/>
            <person name="Submissions S."/>
        </authorList>
    </citation>
    <scope>NUCLEOTIDE SEQUENCE [LARGE SCALE GENOMIC DNA]</scope>
    <source>
        <strain evidence="2 3">DSM 21619</strain>
    </source>
</reference>
<evidence type="ECO:0000313" key="3">
    <source>
        <dbReference type="Proteomes" id="UP000199735"/>
    </source>
</evidence>
<dbReference type="Proteomes" id="UP000199735">
    <property type="component" value="Unassembled WGS sequence"/>
</dbReference>
<dbReference type="EMBL" id="FOCD01000001">
    <property type="protein sequence ID" value="SEM87096.1"/>
    <property type="molecule type" value="Genomic_DNA"/>
</dbReference>